<organism evidence="1 2">
    <name type="scientific">Neobacillus bataviensis</name>
    <dbReference type="NCBI Taxonomy" id="220685"/>
    <lineage>
        <taxon>Bacteria</taxon>
        <taxon>Bacillati</taxon>
        <taxon>Bacillota</taxon>
        <taxon>Bacilli</taxon>
        <taxon>Bacillales</taxon>
        <taxon>Bacillaceae</taxon>
        <taxon>Neobacillus</taxon>
    </lineage>
</organism>
<name>A0A561DZI9_9BACI</name>
<gene>
    <name evidence="1" type="ORF">FB550_101784</name>
</gene>
<dbReference type="EMBL" id="VIVN01000001">
    <property type="protein sequence ID" value="TWE08756.1"/>
    <property type="molecule type" value="Genomic_DNA"/>
</dbReference>
<reference evidence="1 2" key="1">
    <citation type="submission" date="2019-06" db="EMBL/GenBank/DDBJ databases">
        <title>Sorghum-associated microbial communities from plants grown in Nebraska, USA.</title>
        <authorList>
            <person name="Schachtman D."/>
        </authorList>
    </citation>
    <scope>NUCLEOTIDE SEQUENCE [LARGE SCALE GENOMIC DNA]</scope>
    <source>
        <strain evidence="1 2">2482</strain>
    </source>
</reference>
<protein>
    <submittedName>
        <fullName evidence="1">Uncharacterized protein</fullName>
    </submittedName>
</protein>
<accession>A0A561DZI9</accession>
<evidence type="ECO:0000313" key="2">
    <source>
        <dbReference type="Proteomes" id="UP000319671"/>
    </source>
</evidence>
<comment type="caution">
    <text evidence="1">The sequence shown here is derived from an EMBL/GenBank/DDBJ whole genome shotgun (WGS) entry which is preliminary data.</text>
</comment>
<dbReference type="AlphaFoldDB" id="A0A561DZI9"/>
<dbReference type="Proteomes" id="UP000319671">
    <property type="component" value="Unassembled WGS sequence"/>
</dbReference>
<keyword evidence="2" id="KW-1185">Reference proteome</keyword>
<evidence type="ECO:0000313" key="1">
    <source>
        <dbReference type="EMBL" id="TWE08756.1"/>
    </source>
</evidence>
<sequence length="170" mass="18547">MATLRTGPFLIPIFTHHPPSPCNIVIVTLSNQTNRTLTATVRIDQVIWPPGPIFPPQPLTVLFPPNPMTLPPNTAGGFAVPVFNPIPITDTSTTVANDPRALIVTVSGDVEKSGDEILVSVTGGFSSDGSSLDTSEPTMFFRHEDFVVVHHEHHHHHHHPLKQDYNESSS</sequence>
<proteinExistence type="predicted"/>